<protein>
    <submittedName>
        <fullName evidence="1">Uncharacterized protein</fullName>
    </submittedName>
</protein>
<dbReference type="EMBL" id="CADCTZ010001224">
    <property type="protein sequence ID" value="CAA9385916.1"/>
    <property type="molecule type" value="Genomic_DNA"/>
</dbReference>
<evidence type="ECO:0000313" key="2">
    <source>
        <dbReference type="EMBL" id="CAA9385916.1"/>
    </source>
</evidence>
<dbReference type="AlphaFoldDB" id="A0A6J4KPW4"/>
<sequence length="38" mass="4028">MLNVAMAKILGGSLPGKIAQCQVNNKLKLFSRNNGKGL</sequence>
<dbReference type="EMBL" id="CADCTZ010000124">
    <property type="protein sequence ID" value="CAA9312025.1"/>
    <property type="molecule type" value="Genomic_DNA"/>
</dbReference>
<organism evidence="1">
    <name type="scientific">uncultured Microcoleus sp</name>
    <dbReference type="NCBI Taxonomy" id="259945"/>
    <lineage>
        <taxon>Bacteria</taxon>
        <taxon>Bacillati</taxon>
        <taxon>Cyanobacteriota</taxon>
        <taxon>Cyanophyceae</taxon>
        <taxon>Oscillatoriophycideae</taxon>
        <taxon>Oscillatoriales</taxon>
        <taxon>Microcoleaceae</taxon>
        <taxon>Microcoleus</taxon>
        <taxon>environmental samples</taxon>
    </lineage>
</organism>
<accession>A0A6J4KPW4</accession>
<proteinExistence type="predicted"/>
<name>A0A6J4KPW4_9CYAN</name>
<evidence type="ECO:0000313" key="1">
    <source>
        <dbReference type="EMBL" id="CAA9312025.1"/>
    </source>
</evidence>
<reference evidence="1" key="1">
    <citation type="submission" date="2020-02" db="EMBL/GenBank/DDBJ databases">
        <authorList>
            <person name="Meier V. D."/>
        </authorList>
    </citation>
    <scope>NUCLEOTIDE SEQUENCE</scope>
    <source>
        <strain evidence="1">AVDCRST_MAG84</strain>
    </source>
</reference>
<gene>
    <name evidence="2" type="ORF">AVDCRST_MAG84-5335</name>
    <name evidence="1" type="ORF">AVDCRST_MAG84-839</name>
</gene>